<evidence type="ECO:0000313" key="3">
    <source>
        <dbReference type="Proteomes" id="UP000198935"/>
    </source>
</evidence>
<evidence type="ECO:0008006" key="4">
    <source>
        <dbReference type="Google" id="ProtNLM"/>
    </source>
</evidence>
<organism evidence="2 3">
    <name type="scientific">Evansella caseinilytica</name>
    <dbReference type="NCBI Taxonomy" id="1503961"/>
    <lineage>
        <taxon>Bacteria</taxon>
        <taxon>Bacillati</taxon>
        <taxon>Bacillota</taxon>
        <taxon>Bacilli</taxon>
        <taxon>Bacillales</taxon>
        <taxon>Bacillaceae</taxon>
        <taxon>Evansella</taxon>
    </lineage>
</organism>
<dbReference type="Proteomes" id="UP000198935">
    <property type="component" value="Unassembled WGS sequence"/>
</dbReference>
<feature type="transmembrane region" description="Helical" evidence="1">
    <location>
        <begin position="9"/>
        <end position="28"/>
    </location>
</feature>
<dbReference type="AlphaFoldDB" id="A0A1H3L1A6"/>
<sequence length="29" mass="3389">MPRKFRKMIIYIMIAIMFLGTVLTGLAFL</sequence>
<keyword evidence="1" id="KW-0472">Membrane</keyword>
<gene>
    <name evidence="2" type="ORF">SAMN05421736_102315</name>
</gene>
<name>A0A1H3L1A6_9BACI</name>
<evidence type="ECO:0000256" key="1">
    <source>
        <dbReference type="SAM" id="Phobius"/>
    </source>
</evidence>
<proteinExistence type="predicted"/>
<dbReference type="EMBL" id="FNPI01000002">
    <property type="protein sequence ID" value="SDY57684.1"/>
    <property type="molecule type" value="Genomic_DNA"/>
</dbReference>
<keyword evidence="1" id="KW-1133">Transmembrane helix</keyword>
<reference evidence="3" key="1">
    <citation type="submission" date="2016-10" db="EMBL/GenBank/DDBJ databases">
        <authorList>
            <person name="Varghese N."/>
            <person name="Submissions S."/>
        </authorList>
    </citation>
    <scope>NUCLEOTIDE SEQUENCE [LARGE SCALE GENOMIC DNA]</scope>
    <source>
        <strain evidence="3">SP</strain>
    </source>
</reference>
<protein>
    <recommendedName>
        <fullName evidence="4">Stressosome-associated protein Prli42</fullName>
    </recommendedName>
</protein>
<keyword evidence="1" id="KW-0812">Transmembrane</keyword>
<dbReference type="NCBIfam" id="NF033880">
    <property type="entry name" value="Prli42"/>
    <property type="match status" value="1"/>
</dbReference>
<evidence type="ECO:0000313" key="2">
    <source>
        <dbReference type="EMBL" id="SDY57684.1"/>
    </source>
</evidence>
<dbReference type="InterPro" id="IPR049722">
    <property type="entry name" value="Prli42-like"/>
</dbReference>
<keyword evidence="3" id="KW-1185">Reference proteome</keyword>
<accession>A0A1H3L1A6</accession>